<comment type="caution">
    <text evidence="1">The sequence shown here is derived from an EMBL/GenBank/DDBJ whole genome shotgun (WGS) entry which is preliminary data.</text>
</comment>
<name>A0A9J6GY98_HAELO</name>
<protein>
    <submittedName>
        <fullName evidence="1">Uncharacterized protein</fullName>
    </submittedName>
</protein>
<dbReference type="Proteomes" id="UP000821853">
    <property type="component" value="Chromosome 8"/>
</dbReference>
<accession>A0A9J6GY98</accession>
<evidence type="ECO:0000313" key="1">
    <source>
        <dbReference type="EMBL" id="KAH9379672.1"/>
    </source>
</evidence>
<evidence type="ECO:0000313" key="2">
    <source>
        <dbReference type="Proteomes" id="UP000821853"/>
    </source>
</evidence>
<gene>
    <name evidence="1" type="ORF">HPB48_021013</name>
</gene>
<proteinExistence type="predicted"/>
<dbReference type="EMBL" id="JABSTR010000010">
    <property type="protein sequence ID" value="KAH9379672.1"/>
    <property type="molecule type" value="Genomic_DNA"/>
</dbReference>
<dbReference type="AlphaFoldDB" id="A0A9J6GY98"/>
<keyword evidence="2" id="KW-1185">Reference proteome</keyword>
<dbReference type="VEuPathDB" id="VectorBase:HLOH_063185"/>
<sequence>MLKDLLLRAKPEEKTFEDLVKVLSDHYEPSSQVIAERFKFNRRYQRRRGVRRGICSHAETHGSQVQLRYVSRRRFTGPVRRWVTEFHYSDGFTEEEGVDVRIGLRFR</sequence>
<reference evidence="1 2" key="1">
    <citation type="journal article" date="2020" name="Cell">
        <title>Large-Scale Comparative Analyses of Tick Genomes Elucidate Their Genetic Diversity and Vector Capacities.</title>
        <authorList>
            <consortium name="Tick Genome and Microbiome Consortium (TIGMIC)"/>
            <person name="Jia N."/>
            <person name="Wang J."/>
            <person name="Shi W."/>
            <person name="Du L."/>
            <person name="Sun Y."/>
            <person name="Zhan W."/>
            <person name="Jiang J.F."/>
            <person name="Wang Q."/>
            <person name="Zhang B."/>
            <person name="Ji P."/>
            <person name="Bell-Sakyi L."/>
            <person name="Cui X.M."/>
            <person name="Yuan T.T."/>
            <person name="Jiang B.G."/>
            <person name="Yang W.F."/>
            <person name="Lam T.T."/>
            <person name="Chang Q.C."/>
            <person name="Ding S.J."/>
            <person name="Wang X.J."/>
            <person name="Zhu J.G."/>
            <person name="Ruan X.D."/>
            <person name="Zhao L."/>
            <person name="Wei J.T."/>
            <person name="Ye R.Z."/>
            <person name="Que T.C."/>
            <person name="Du C.H."/>
            <person name="Zhou Y.H."/>
            <person name="Cheng J.X."/>
            <person name="Dai P.F."/>
            <person name="Guo W.B."/>
            <person name="Han X.H."/>
            <person name="Huang E.J."/>
            <person name="Li L.F."/>
            <person name="Wei W."/>
            <person name="Gao Y.C."/>
            <person name="Liu J.Z."/>
            <person name="Shao H.Z."/>
            <person name="Wang X."/>
            <person name="Wang C.C."/>
            <person name="Yang T.C."/>
            <person name="Huo Q.B."/>
            <person name="Li W."/>
            <person name="Chen H.Y."/>
            <person name="Chen S.E."/>
            <person name="Zhou L.G."/>
            <person name="Ni X.B."/>
            <person name="Tian J.H."/>
            <person name="Sheng Y."/>
            <person name="Liu T."/>
            <person name="Pan Y.S."/>
            <person name="Xia L.Y."/>
            <person name="Li J."/>
            <person name="Zhao F."/>
            <person name="Cao W.C."/>
        </authorList>
    </citation>
    <scope>NUCLEOTIDE SEQUENCE [LARGE SCALE GENOMIC DNA]</scope>
    <source>
        <strain evidence="1">HaeL-2018</strain>
    </source>
</reference>
<organism evidence="1 2">
    <name type="scientific">Haemaphysalis longicornis</name>
    <name type="common">Bush tick</name>
    <dbReference type="NCBI Taxonomy" id="44386"/>
    <lineage>
        <taxon>Eukaryota</taxon>
        <taxon>Metazoa</taxon>
        <taxon>Ecdysozoa</taxon>
        <taxon>Arthropoda</taxon>
        <taxon>Chelicerata</taxon>
        <taxon>Arachnida</taxon>
        <taxon>Acari</taxon>
        <taxon>Parasitiformes</taxon>
        <taxon>Ixodida</taxon>
        <taxon>Ixodoidea</taxon>
        <taxon>Ixodidae</taxon>
        <taxon>Haemaphysalinae</taxon>
        <taxon>Haemaphysalis</taxon>
    </lineage>
</organism>